<accession>A0A916QFK4</accession>
<feature type="transmembrane region" description="Helical" evidence="1">
    <location>
        <begin position="178"/>
        <end position="202"/>
    </location>
</feature>
<dbReference type="InterPro" id="IPR032834">
    <property type="entry name" value="NatK-like_C"/>
</dbReference>
<comment type="caution">
    <text evidence="3">The sequence shown here is derived from an EMBL/GenBank/DDBJ whole genome shotgun (WGS) entry which is preliminary data.</text>
</comment>
<dbReference type="Gene3D" id="3.30.565.10">
    <property type="entry name" value="Histidine kinase-like ATPase, C-terminal domain"/>
    <property type="match status" value="1"/>
</dbReference>
<dbReference type="GO" id="GO:0042802">
    <property type="term" value="F:identical protein binding"/>
    <property type="evidence" value="ECO:0007669"/>
    <property type="project" value="TreeGrafter"/>
</dbReference>
<feature type="transmembrane region" description="Helical" evidence="1">
    <location>
        <begin position="117"/>
        <end position="137"/>
    </location>
</feature>
<keyword evidence="3" id="KW-0418">Kinase</keyword>
<keyword evidence="1" id="KW-1133">Transmembrane helix</keyword>
<dbReference type="InterPro" id="IPR036890">
    <property type="entry name" value="HATPase_C_sf"/>
</dbReference>
<proteinExistence type="predicted"/>
<reference evidence="3" key="1">
    <citation type="submission" date="2020-08" db="EMBL/GenBank/DDBJ databases">
        <title>Taxonomic study for Lactobacillus species isolated from hardwood bark.</title>
        <authorList>
            <person name="Tohno M."/>
            <person name="Tanizawa Y."/>
        </authorList>
    </citation>
    <scope>NUCLEOTIDE SEQUENCE</scope>
    <source>
        <strain evidence="3">B40</strain>
    </source>
</reference>
<dbReference type="GO" id="GO:0016301">
    <property type="term" value="F:kinase activity"/>
    <property type="evidence" value="ECO:0007669"/>
    <property type="project" value="UniProtKB-KW"/>
</dbReference>
<dbReference type="PANTHER" id="PTHR40448">
    <property type="entry name" value="TWO-COMPONENT SENSOR HISTIDINE KINASE"/>
    <property type="match status" value="1"/>
</dbReference>
<dbReference type="Pfam" id="PF14501">
    <property type="entry name" value="HATPase_c_5"/>
    <property type="match status" value="1"/>
</dbReference>
<evidence type="ECO:0000313" key="3">
    <source>
        <dbReference type="EMBL" id="GFZ26390.1"/>
    </source>
</evidence>
<feature type="transmembrane region" description="Helical" evidence="1">
    <location>
        <begin position="87"/>
        <end position="105"/>
    </location>
</feature>
<dbReference type="EMBL" id="BMAY01000002">
    <property type="protein sequence ID" value="GFZ26390.1"/>
    <property type="molecule type" value="Genomic_DNA"/>
</dbReference>
<evidence type="ECO:0000256" key="1">
    <source>
        <dbReference type="SAM" id="Phobius"/>
    </source>
</evidence>
<protein>
    <submittedName>
        <fullName evidence="3">Histidine kinase</fullName>
    </submittedName>
</protein>
<gene>
    <name evidence="3" type="ORF">LCB40_02700</name>
</gene>
<dbReference type="RefSeq" id="WP_212780100.1">
    <property type="nucleotide sequence ID" value="NZ_BMAY01000002.1"/>
</dbReference>
<keyword evidence="1" id="KW-0812">Transmembrane</keyword>
<feature type="transmembrane region" description="Helical" evidence="1">
    <location>
        <begin position="7"/>
        <end position="29"/>
    </location>
</feature>
<feature type="transmembrane region" description="Helical" evidence="1">
    <location>
        <begin position="149"/>
        <end position="172"/>
    </location>
</feature>
<dbReference type="AlphaFoldDB" id="A0A916QFK4"/>
<evidence type="ECO:0000259" key="2">
    <source>
        <dbReference type="Pfam" id="PF14501"/>
    </source>
</evidence>
<sequence length="429" mass="48688">MGELAELMINVVLLIAVSVTCDFLVFYWLSGNQFEKRDLLLSWYYVAEVVAIALWGAWGTMFGYLLQFTAFVYWFRRRQKYIINIRAVAISIICGLALDMIYEAVDSSLPAFTNQTSGNLAMIACELLLLTAVYHWRRQLANLVQQDQSSLLVLLEGYTIITLLSLNTVILTDSNRHLITASLTAAALLQVLFGCGVFYAAYRINQAKLNQQEQAHLKAQMKDLEDYANYLEQNEDDLRRFKHDYLNLLESLNLQDQTAVAKLTEYTAKHFDQQTLSRYQDLNHVHIKPLKNLLLTKFASMHENGLDYSFECDRIVDQLGQIEVLDLVRVLGIALDNAIEASRETPNPQIKIMLYQDQGNLEFEVRNKTLANSTIGISELGATTKDGHSGIGLANVKQLVEKYPQLSVDYNLANGWFDFYLVIEGGHDA</sequence>
<organism evidence="3 4">
    <name type="scientific">Lactobacillus corticis</name>
    <dbReference type="NCBI Taxonomy" id="2201249"/>
    <lineage>
        <taxon>Bacteria</taxon>
        <taxon>Bacillati</taxon>
        <taxon>Bacillota</taxon>
        <taxon>Bacilli</taxon>
        <taxon>Lactobacillales</taxon>
        <taxon>Lactobacillaceae</taxon>
        <taxon>Lactobacillus</taxon>
    </lineage>
</organism>
<feature type="transmembrane region" description="Helical" evidence="1">
    <location>
        <begin position="49"/>
        <end position="75"/>
    </location>
</feature>
<dbReference type="SUPFAM" id="SSF55874">
    <property type="entry name" value="ATPase domain of HSP90 chaperone/DNA topoisomerase II/histidine kinase"/>
    <property type="match status" value="1"/>
</dbReference>
<dbReference type="Proteomes" id="UP000677218">
    <property type="component" value="Unassembled WGS sequence"/>
</dbReference>
<name>A0A916QFK4_9LACO</name>
<keyword evidence="3" id="KW-0808">Transferase</keyword>
<dbReference type="PANTHER" id="PTHR40448:SF1">
    <property type="entry name" value="TWO-COMPONENT SENSOR HISTIDINE KINASE"/>
    <property type="match status" value="1"/>
</dbReference>
<feature type="domain" description="Sensor histidine kinase NatK-like C-terminal" evidence="2">
    <location>
        <begin position="323"/>
        <end position="423"/>
    </location>
</feature>
<keyword evidence="1" id="KW-0472">Membrane</keyword>
<keyword evidence="4" id="KW-1185">Reference proteome</keyword>
<evidence type="ECO:0000313" key="4">
    <source>
        <dbReference type="Proteomes" id="UP000677218"/>
    </source>
</evidence>